<dbReference type="EMBL" id="CM029049">
    <property type="protein sequence ID" value="KAG2573018.1"/>
    <property type="molecule type" value="Genomic_DNA"/>
</dbReference>
<dbReference type="PROSITE" id="PS00018">
    <property type="entry name" value="EF_HAND_1"/>
    <property type="match status" value="4"/>
</dbReference>
<protein>
    <recommendedName>
        <fullName evidence="6">EF-hand domain-containing protein</fullName>
    </recommendedName>
</protein>
<gene>
    <name evidence="7" type="ORF">PVAP13_7KG220200</name>
</gene>
<dbReference type="Proteomes" id="UP000823388">
    <property type="component" value="Chromosome 7K"/>
</dbReference>
<dbReference type="Pfam" id="PF13499">
    <property type="entry name" value="EF-hand_7"/>
    <property type="match status" value="2"/>
</dbReference>
<accession>A0A8T0QIP9</accession>
<organism evidence="7 8">
    <name type="scientific">Panicum virgatum</name>
    <name type="common">Blackwell switchgrass</name>
    <dbReference type="NCBI Taxonomy" id="38727"/>
    <lineage>
        <taxon>Eukaryota</taxon>
        <taxon>Viridiplantae</taxon>
        <taxon>Streptophyta</taxon>
        <taxon>Embryophyta</taxon>
        <taxon>Tracheophyta</taxon>
        <taxon>Spermatophyta</taxon>
        <taxon>Magnoliopsida</taxon>
        <taxon>Liliopsida</taxon>
        <taxon>Poales</taxon>
        <taxon>Poaceae</taxon>
        <taxon>PACMAD clade</taxon>
        <taxon>Panicoideae</taxon>
        <taxon>Panicodae</taxon>
        <taxon>Paniceae</taxon>
        <taxon>Panicinae</taxon>
        <taxon>Panicum</taxon>
        <taxon>Panicum sect. Hiantes</taxon>
    </lineage>
</organism>
<keyword evidence="4" id="KW-0106">Calcium</keyword>
<dbReference type="InterPro" id="IPR011992">
    <property type="entry name" value="EF-hand-dom_pair"/>
</dbReference>
<name>A0A8T0QIP9_PANVG</name>
<evidence type="ECO:0000313" key="8">
    <source>
        <dbReference type="Proteomes" id="UP000823388"/>
    </source>
</evidence>
<feature type="domain" description="EF-hand" evidence="6">
    <location>
        <begin position="239"/>
        <end position="274"/>
    </location>
</feature>
<dbReference type="InterPro" id="IPR002048">
    <property type="entry name" value="EF_hand_dom"/>
</dbReference>
<feature type="region of interest" description="Disordered" evidence="5">
    <location>
        <begin position="57"/>
        <end position="105"/>
    </location>
</feature>
<feature type="compositionally biased region" description="Low complexity" evidence="5">
    <location>
        <begin position="82"/>
        <end position="104"/>
    </location>
</feature>
<dbReference type="GO" id="GO:0043226">
    <property type="term" value="C:organelle"/>
    <property type="evidence" value="ECO:0007669"/>
    <property type="project" value="UniProtKB-ARBA"/>
</dbReference>
<feature type="region of interest" description="Disordered" evidence="5">
    <location>
        <begin position="180"/>
        <end position="203"/>
    </location>
</feature>
<dbReference type="PANTHER" id="PTHR10891">
    <property type="entry name" value="EF-HAND CALCIUM-BINDING DOMAIN CONTAINING PROTEIN"/>
    <property type="match status" value="1"/>
</dbReference>
<feature type="domain" description="EF-hand" evidence="6">
    <location>
        <begin position="201"/>
        <end position="236"/>
    </location>
</feature>
<comment type="caution">
    <text evidence="7">The sequence shown here is derived from an EMBL/GenBank/DDBJ whole genome shotgun (WGS) entry which is preliminary data.</text>
</comment>
<evidence type="ECO:0000256" key="4">
    <source>
        <dbReference type="ARBA" id="ARBA00022837"/>
    </source>
</evidence>
<reference evidence="7" key="1">
    <citation type="submission" date="2020-05" db="EMBL/GenBank/DDBJ databases">
        <title>WGS assembly of Panicum virgatum.</title>
        <authorList>
            <person name="Lovell J.T."/>
            <person name="Jenkins J."/>
            <person name="Shu S."/>
            <person name="Juenger T.E."/>
            <person name="Schmutz J."/>
        </authorList>
    </citation>
    <scope>NUCLEOTIDE SEQUENCE</scope>
    <source>
        <strain evidence="7">AP13</strain>
    </source>
</reference>
<feature type="compositionally biased region" description="Gly residues" evidence="5">
    <location>
        <begin position="180"/>
        <end position="198"/>
    </location>
</feature>
<evidence type="ECO:0000313" key="7">
    <source>
        <dbReference type="EMBL" id="KAG2573018.1"/>
    </source>
</evidence>
<evidence type="ECO:0000256" key="5">
    <source>
        <dbReference type="SAM" id="MobiDB-lite"/>
    </source>
</evidence>
<dbReference type="AlphaFoldDB" id="A0A8T0QIP9"/>
<sequence>MGHGKALLASHHHQQPASHLMHCRAHTVPAMPPSSPLVKLPLLPRGLLSYIPTSILPSGRESAATPTSSSHSKPQPAPPSPKKMSSSSVQQQQQQQAGSGSGKADQAELARVFELFDKNGDGRITREELEDSLGKLGMSVPGDELASMIARIDANGDGCVDVEEFGELYRAIMDGGDGRAGGEGGAGAGEGEGEGGAAGEEADEDMREAFRVFDANGDGYITVDELGAVLSSLGLKQGRTAEECRRMIGRVDRDGDGRVDFHEFRQMMRSGGLATLG</sequence>
<evidence type="ECO:0000256" key="3">
    <source>
        <dbReference type="ARBA" id="ARBA00022737"/>
    </source>
</evidence>
<dbReference type="GO" id="GO:0005509">
    <property type="term" value="F:calcium ion binding"/>
    <property type="evidence" value="ECO:0007669"/>
    <property type="project" value="InterPro"/>
</dbReference>
<dbReference type="SMART" id="SM00054">
    <property type="entry name" value="EFh"/>
    <property type="match status" value="4"/>
</dbReference>
<comment type="function">
    <text evidence="1">Potential calcium sensor.</text>
</comment>
<dbReference type="FunFam" id="1.10.238.10:FF:000089">
    <property type="entry name" value="calmodulin-like protein 3"/>
    <property type="match status" value="1"/>
</dbReference>
<dbReference type="Gene3D" id="1.10.238.10">
    <property type="entry name" value="EF-hand"/>
    <property type="match status" value="2"/>
</dbReference>
<dbReference type="InterPro" id="IPR018247">
    <property type="entry name" value="EF_Hand_1_Ca_BS"/>
</dbReference>
<dbReference type="CDD" id="cd00051">
    <property type="entry name" value="EFh"/>
    <property type="match status" value="2"/>
</dbReference>
<dbReference type="SUPFAM" id="SSF47473">
    <property type="entry name" value="EF-hand"/>
    <property type="match status" value="1"/>
</dbReference>
<keyword evidence="8" id="KW-1185">Reference proteome</keyword>
<keyword evidence="2" id="KW-0479">Metal-binding</keyword>
<feature type="domain" description="EF-hand" evidence="6">
    <location>
        <begin position="140"/>
        <end position="175"/>
    </location>
</feature>
<dbReference type="PROSITE" id="PS50222">
    <property type="entry name" value="EF_HAND_2"/>
    <property type="match status" value="4"/>
</dbReference>
<keyword evidence="3" id="KW-0677">Repeat</keyword>
<proteinExistence type="predicted"/>
<evidence type="ECO:0000256" key="1">
    <source>
        <dbReference type="ARBA" id="ARBA00003291"/>
    </source>
</evidence>
<evidence type="ECO:0000259" key="6">
    <source>
        <dbReference type="PROSITE" id="PS50222"/>
    </source>
</evidence>
<feature type="domain" description="EF-hand" evidence="6">
    <location>
        <begin position="104"/>
        <end position="139"/>
    </location>
</feature>
<dbReference type="FunFam" id="1.10.238.10:FF:000178">
    <property type="entry name" value="Calmodulin-2 A"/>
    <property type="match status" value="1"/>
</dbReference>
<feature type="region of interest" description="Disordered" evidence="5">
    <location>
        <begin position="1"/>
        <end position="20"/>
    </location>
</feature>
<evidence type="ECO:0000256" key="2">
    <source>
        <dbReference type="ARBA" id="ARBA00022723"/>
    </source>
</evidence>
<dbReference type="InterPro" id="IPR039647">
    <property type="entry name" value="EF_hand_pair_protein_CML-like"/>
</dbReference>